<dbReference type="KEGG" id="plal:FXN65_14480"/>
<sequence length="409" mass="43848">MYLVAFLGGVLTLFSPCVLPVLPLLFSRSGGPAWSPLLTLAGLASGFAVLASLAVVSSEWVIHASQWGRYLALVLLAASALALLSSRFGTFVSRPWLWLGDRLHGDARRLPPTLSAWLMGFAAGLLWAPCAGPILGLILSGAMLNGPSASTSLLLLSYGLGSAVAMGALVFLGRSAFQRAKLSLGTVEWLRRGAGALALLAVVGIASGTTDRLASVGDSRLVSALERKVIDSVPALLEKLVSSARAEDVGQLPDLGAMPSLAGATQWLNGPPLSNEQLLGKVVLVDFWTFDCINCRNSLPYVNQWAERYADKGLVVIGVHTPEYPFERIIDSVREATVRLGVKHPVAIDNQYRIWNAFTNQYWPAHYFIDANGRVRYLHVGEGEYEAQEAIIQKLLQERDAAAKGTSAS</sequence>
<dbReference type="InterPro" id="IPR013766">
    <property type="entry name" value="Thioredoxin_domain"/>
</dbReference>
<organism evidence="3 4">
    <name type="scientific">Metapseudomonas lalkuanensis</name>
    <dbReference type="NCBI Taxonomy" id="2604832"/>
    <lineage>
        <taxon>Bacteria</taxon>
        <taxon>Pseudomonadati</taxon>
        <taxon>Pseudomonadota</taxon>
        <taxon>Gammaproteobacteria</taxon>
        <taxon>Pseudomonadales</taxon>
        <taxon>Pseudomonadaceae</taxon>
        <taxon>Metapseudomonas</taxon>
    </lineage>
</organism>
<keyword evidence="4" id="KW-1185">Reference proteome</keyword>
<dbReference type="Proteomes" id="UP000327179">
    <property type="component" value="Chromosome"/>
</dbReference>
<dbReference type="SUPFAM" id="SSF52833">
    <property type="entry name" value="Thioredoxin-like"/>
    <property type="match status" value="1"/>
</dbReference>
<evidence type="ECO:0000313" key="3">
    <source>
        <dbReference type="EMBL" id="QEY63201.1"/>
    </source>
</evidence>
<keyword evidence="1" id="KW-0812">Transmembrane</keyword>
<evidence type="ECO:0000256" key="1">
    <source>
        <dbReference type="SAM" id="Phobius"/>
    </source>
</evidence>
<accession>A0A5J6QPB8</accession>
<protein>
    <submittedName>
        <fullName evidence="3">Redoxin family protein</fullName>
    </submittedName>
</protein>
<keyword evidence="1" id="KW-1133">Transmembrane helix</keyword>
<dbReference type="PROSITE" id="PS51352">
    <property type="entry name" value="THIOREDOXIN_2"/>
    <property type="match status" value="1"/>
</dbReference>
<evidence type="ECO:0000313" key="4">
    <source>
        <dbReference type="Proteomes" id="UP000327179"/>
    </source>
</evidence>
<feature type="transmembrane region" description="Helical" evidence="1">
    <location>
        <begin position="117"/>
        <end position="141"/>
    </location>
</feature>
<keyword evidence="1" id="KW-0472">Membrane</keyword>
<dbReference type="PANTHER" id="PTHR42852:SF13">
    <property type="entry name" value="PROTEIN DIPZ"/>
    <property type="match status" value="1"/>
</dbReference>
<dbReference type="GO" id="GO:0016491">
    <property type="term" value="F:oxidoreductase activity"/>
    <property type="evidence" value="ECO:0007669"/>
    <property type="project" value="InterPro"/>
</dbReference>
<dbReference type="Gene3D" id="3.40.30.10">
    <property type="entry name" value="Glutaredoxin"/>
    <property type="match status" value="1"/>
</dbReference>
<reference evidence="3 4" key="1">
    <citation type="submission" date="2019-08" db="EMBL/GenBank/DDBJ databases">
        <title>Whole-genome Sequencing of e-waste polymer degrading bacterium Pseudomonas sp. strain PE08.</title>
        <authorList>
            <person name="Kirdat K."/>
            <person name="Debbarma P."/>
            <person name="Narawade N."/>
            <person name="Suyal D."/>
            <person name="Thorat V."/>
            <person name="Shouche Y."/>
            <person name="Goel R."/>
            <person name="Yadav A."/>
        </authorList>
    </citation>
    <scope>NUCLEOTIDE SEQUENCE [LARGE SCALE GENOMIC DNA]</scope>
    <source>
        <strain evidence="3 4">PE08</strain>
    </source>
</reference>
<dbReference type="PANTHER" id="PTHR42852">
    <property type="entry name" value="THIOL:DISULFIDE INTERCHANGE PROTEIN DSBE"/>
    <property type="match status" value="1"/>
</dbReference>
<feature type="domain" description="Thioredoxin" evidence="2">
    <location>
        <begin position="246"/>
        <end position="397"/>
    </location>
</feature>
<feature type="transmembrane region" description="Helical" evidence="1">
    <location>
        <begin position="153"/>
        <end position="173"/>
    </location>
</feature>
<dbReference type="AlphaFoldDB" id="A0A5J6QPB8"/>
<dbReference type="RefSeq" id="WP_151133850.1">
    <property type="nucleotide sequence ID" value="NZ_CP043311.1"/>
</dbReference>
<dbReference type="InterPro" id="IPR036249">
    <property type="entry name" value="Thioredoxin-like_sf"/>
</dbReference>
<feature type="transmembrane region" description="Helical" evidence="1">
    <location>
        <begin position="36"/>
        <end position="58"/>
    </location>
</feature>
<gene>
    <name evidence="3" type="ORF">FXN65_14480</name>
</gene>
<feature type="transmembrane region" description="Helical" evidence="1">
    <location>
        <begin position="70"/>
        <end position="97"/>
    </location>
</feature>
<dbReference type="InterPro" id="IPR050553">
    <property type="entry name" value="Thioredoxin_ResA/DsbE_sf"/>
</dbReference>
<dbReference type="CDD" id="cd03012">
    <property type="entry name" value="TlpA_like_DipZ_like"/>
    <property type="match status" value="1"/>
</dbReference>
<dbReference type="EMBL" id="CP043311">
    <property type="protein sequence ID" value="QEY63201.1"/>
    <property type="molecule type" value="Genomic_DNA"/>
</dbReference>
<proteinExistence type="predicted"/>
<evidence type="ECO:0000259" key="2">
    <source>
        <dbReference type="PROSITE" id="PS51352"/>
    </source>
</evidence>
<dbReference type="Pfam" id="PF08534">
    <property type="entry name" value="Redoxin"/>
    <property type="match status" value="1"/>
</dbReference>
<dbReference type="InterPro" id="IPR013740">
    <property type="entry name" value="Redoxin"/>
</dbReference>
<name>A0A5J6QPB8_9GAMM</name>